<dbReference type="GO" id="GO:0005886">
    <property type="term" value="C:plasma membrane"/>
    <property type="evidence" value="ECO:0007669"/>
    <property type="project" value="UniProtKB-SubCell"/>
</dbReference>
<dbReference type="Pfam" id="PF02673">
    <property type="entry name" value="BacA"/>
    <property type="match status" value="1"/>
</dbReference>
<keyword evidence="13 17" id="KW-0961">Cell wall biogenesis/degradation</keyword>
<dbReference type="OrthoDB" id="9808289at2"/>
<feature type="transmembrane region" description="Helical" evidence="17">
    <location>
        <begin position="212"/>
        <end position="230"/>
    </location>
</feature>
<dbReference type="HAMAP" id="MF_01006">
    <property type="entry name" value="Undec_diphosphatase"/>
    <property type="match status" value="1"/>
</dbReference>
<dbReference type="GO" id="GO:0009252">
    <property type="term" value="P:peptidoglycan biosynthetic process"/>
    <property type="evidence" value="ECO:0007669"/>
    <property type="project" value="UniProtKB-KW"/>
</dbReference>
<accession>A0A4Z0YF71</accession>
<sequence>MTVLQAIIQGIIQGATEFLPVSSSGHLSLAQHFMGVQVPGLFFDVMLHIGTLLAVLVVYYRLVGRLICEFFLTVRDLFTGRFKWSKMNPDRRMLIMLIIGLMPLFLLFLPVPGTSMKLKDFADRWASDSDIVIEGAALVITSILLTFGIMTGDRSDARHARNGRTGGRKQFNAPDALTVGLVQCVAAVFPGLSRSGSTLSAGLIRGVNRQTALDYSFVIGIPSILAAAVLELKDAVHEPMGISMAAILAGVITSAVVGFLAIKLLRWMVTTNKLHIFVMYTFVLGVTVLVLGIMEHHTGVNAITGAALQF</sequence>
<evidence type="ECO:0000256" key="6">
    <source>
        <dbReference type="ARBA" id="ARBA00022692"/>
    </source>
</evidence>
<dbReference type="GO" id="GO:0050380">
    <property type="term" value="F:undecaprenyl-diphosphatase activity"/>
    <property type="evidence" value="ECO:0007669"/>
    <property type="project" value="UniProtKB-UniRule"/>
</dbReference>
<dbReference type="AlphaFoldDB" id="A0A4Z0YF71"/>
<dbReference type="PANTHER" id="PTHR30622:SF2">
    <property type="entry name" value="UNDECAPRENYL-DIPHOSPHATASE"/>
    <property type="match status" value="1"/>
</dbReference>
<keyword evidence="8 17" id="KW-0133">Cell shape</keyword>
<evidence type="ECO:0000256" key="12">
    <source>
        <dbReference type="ARBA" id="ARBA00023251"/>
    </source>
</evidence>
<keyword evidence="10 17" id="KW-1133">Transmembrane helix</keyword>
<comment type="subcellular location">
    <subcellularLocation>
        <location evidence="1 17">Cell membrane</location>
        <topology evidence="1 17">Multi-pass membrane protein</topology>
    </subcellularLocation>
</comment>
<evidence type="ECO:0000256" key="9">
    <source>
        <dbReference type="ARBA" id="ARBA00022984"/>
    </source>
</evidence>
<evidence type="ECO:0000256" key="5">
    <source>
        <dbReference type="ARBA" id="ARBA00022475"/>
    </source>
</evidence>
<keyword evidence="11 17" id="KW-0472">Membrane</keyword>
<gene>
    <name evidence="18" type="primary">uppP_1</name>
    <name evidence="17" type="synonym">uppP</name>
    <name evidence="18" type="ORF">CAGA_03750</name>
</gene>
<name>A0A4Z0YF71_9FIRM</name>
<feature type="transmembrane region" description="Helical" evidence="17">
    <location>
        <begin position="274"/>
        <end position="294"/>
    </location>
</feature>
<evidence type="ECO:0000256" key="15">
    <source>
        <dbReference type="ARBA" id="ARBA00032932"/>
    </source>
</evidence>
<evidence type="ECO:0000256" key="4">
    <source>
        <dbReference type="ARBA" id="ARBA00021581"/>
    </source>
</evidence>
<dbReference type="GO" id="GO:0008360">
    <property type="term" value="P:regulation of cell shape"/>
    <property type="evidence" value="ECO:0007669"/>
    <property type="project" value="UniProtKB-KW"/>
</dbReference>
<organism evidence="18 19">
    <name type="scientific">Caproiciproducens galactitolivorans</name>
    <dbReference type="NCBI Taxonomy" id="642589"/>
    <lineage>
        <taxon>Bacteria</taxon>
        <taxon>Bacillati</taxon>
        <taxon>Bacillota</taxon>
        <taxon>Clostridia</taxon>
        <taxon>Eubacteriales</taxon>
        <taxon>Acutalibacteraceae</taxon>
        <taxon>Caproiciproducens</taxon>
    </lineage>
</organism>
<keyword evidence="9 17" id="KW-0573">Peptidoglycan synthesis</keyword>
<evidence type="ECO:0000313" key="18">
    <source>
        <dbReference type="EMBL" id="TGJ77965.1"/>
    </source>
</evidence>
<dbReference type="RefSeq" id="WP_135657107.1">
    <property type="nucleotide sequence ID" value="NZ_JAJUFJ010000001.1"/>
</dbReference>
<comment type="catalytic activity">
    <reaction evidence="16 17">
        <text>di-trans,octa-cis-undecaprenyl diphosphate + H2O = di-trans,octa-cis-undecaprenyl phosphate + phosphate + H(+)</text>
        <dbReference type="Rhea" id="RHEA:28094"/>
        <dbReference type="ChEBI" id="CHEBI:15377"/>
        <dbReference type="ChEBI" id="CHEBI:15378"/>
        <dbReference type="ChEBI" id="CHEBI:43474"/>
        <dbReference type="ChEBI" id="CHEBI:58405"/>
        <dbReference type="ChEBI" id="CHEBI:60392"/>
        <dbReference type="EC" id="3.6.1.27"/>
    </reaction>
</comment>
<dbReference type="EMBL" id="SRMQ01000001">
    <property type="protein sequence ID" value="TGJ77965.1"/>
    <property type="molecule type" value="Genomic_DNA"/>
</dbReference>
<feature type="transmembrane region" description="Helical" evidence="17">
    <location>
        <begin position="93"/>
        <end position="111"/>
    </location>
</feature>
<comment type="miscellaneous">
    <text evidence="17">Bacitracin is thought to be involved in the inhibition of peptidoglycan synthesis by sequestering undecaprenyl diphosphate, thereby reducing the pool of lipid carrier available.</text>
</comment>
<comment type="caution">
    <text evidence="18">The sequence shown here is derived from an EMBL/GenBank/DDBJ whole genome shotgun (WGS) entry which is preliminary data.</text>
</comment>
<proteinExistence type="inferred from homology"/>
<keyword evidence="12 17" id="KW-0046">Antibiotic resistance</keyword>
<comment type="function">
    <text evidence="17">Catalyzes the dephosphorylation of undecaprenyl diphosphate (UPP). Confers resistance to bacitracin.</text>
</comment>
<feature type="transmembrane region" description="Helical" evidence="17">
    <location>
        <begin position="131"/>
        <end position="150"/>
    </location>
</feature>
<evidence type="ECO:0000256" key="10">
    <source>
        <dbReference type="ARBA" id="ARBA00022989"/>
    </source>
</evidence>
<dbReference type="PANTHER" id="PTHR30622">
    <property type="entry name" value="UNDECAPRENYL-DIPHOSPHATASE"/>
    <property type="match status" value="1"/>
</dbReference>
<dbReference type="GO" id="GO:0071555">
    <property type="term" value="P:cell wall organization"/>
    <property type="evidence" value="ECO:0007669"/>
    <property type="project" value="UniProtKB-KW"/>
</dbReference>
<evidence type="ECO:0000313" key="19">
    <source>
        <dbReference type="Proteomes" id="UP000297714"/>
    </source>
</evidence>
<dbReference type="Proteomes" id="UP000297714">
    <property type="component" value="Unassembled WGS sequence"/>
</dbReference>
<evidence type="ECO:0000256" key="16">
    <source>
        <dbReference type="ARBA" id="ARBA00047594"/>
    </source>
</evidence>
<evidence type="ECO:0000256" key="13">
    <source>
        <dbReference type="ARBA" id="ARBA00023316"/>
    </source>
</evidence>
<comment type="similarity">
    <text evidence="2 17">Belongs to the UppP family.</text>
</comment>
<protein>
    <recommendedName>
        <fullName evidence="4 17">Undecaprenyl-diphosphatase</fullName>
        <ecNumber evidence="3 17">3.6.1.27</ecNumber>
    </recommendedName>
    <alternativeName>
        <fullName evidence="15 17">Bacitracin resistance protein</fullName>
    </alternativeName>
    <alternativeName>
        <fullName evidence="14 17">Undecaprenyl pyrophosphate phosphatase</fullName>
    </alternativeName>
</protein>
<feature type="transmembrane region" description="Helical" evidence="17">
    <location>
        <begin position="242"/>
        <end position="262"/>
    </location>
</feature>
<dbReference type="GO" id="GO:0046677">
    <property type="term" value="P:response to antibiotic"/>
    <property type="evidence" value="ECO:0007669"/>
    <property type="project" value="UniProtKB-UniRule"/>
</dbReference>
<evidence type="ECO:0000256" key="3">
    <source>
        <dbReference type="ARBA" id="ARBA00012374"/>
    </source>
</evidence>
<evidence type="ECO:0000256" key="8">
    <source>
        <dbReference type="ARBA" id="ARBA00022960"/>
    </source>
</evidence>
<evidence type="ECO:0000256" key="1">
    <source>
        <dbReference type="ARBA" id="ARBA00004651"/>
    </source>
</evidence>
<keyword evidence="6 17" id="KW-0812">Transmembrane</keyword>
<keyword evidence="5 17" id="KW-1003">Cell membrane</keyword>
<evidence type="ECO:0000256" key="14">
    <source>
        <dbReference type="ARBA" id="ARBA00032707"/>
    </source>
</evidence>
<feature type="transmembrane region" description="Helical" evidence="17">
    <location>
        <begin position="46"/>
        <end position="72"/>
    </location>
</feature>
<evidence type="ECO:0000256" key="2">
    <source>
        <dbReference type="ARBA" id="ARBA00010621"/>
    </source>
</evidence>
<evidence type="ECO:0000256" key="11">
    <source>
        <dbReference type="ARBA" id="ARBA00023136"/>
    </source>
</evidence>
<dbReference type="InterPro" id="IPR003824">
    <property type="entry name" value="UppP"/>
</dbReference>
<evidence type="ECO:0000256" key="7">
    <source>
        <dbReference type="ARBA" id="ARBA00022801"/>
    </source>
</evidence>
<reference evidence="18 19" key="1">
    <citation type="submission" date="2019-04" db="EMBL/GenBank/DDBJ databases">
        <authorList>
            <person name="Poehlein A."/>
            <person name="Bengelsdorf F.R."/>
            <person name="Duerre P."/>
            <person name="Daniel R."/>
        </authorList>
    </citation>
    <scope>NUCLEOTIDE SEQUENCE [LARGE SCALE GENOMIC DNA]</scope>
    <source>
        <strain evidence="18 19">BS-1</strain>
    </source>
</reference>
<keyword evidence="7 17" id="KW-0378">Hydrolase</keyword>
<keyword evidence="19" id="KW-1185">Reference proteome</keyword>
<dbReference type="EC" id="3.6.1.27" evidence="3 17"/>
<evidence type="ECO:0000256" key="17">
    <source>
        <dbReference type="HAMAP-Rule" id="MF_01006"/>
    </source>
</evidence>